<dbReference type="GO" id="GO:0006606">
    <property type="term" value="P:protein import into nucleus"/>
    <property type="evidence" value="ECO:0007669"/>
    <property type="project" value="TreeGrafter"/>
</dbReference>
<keyword evidence="10" id="KW-0007">Acetylation</keyword>
<evidence type="ECO:0000256" key="9">
    <source>
        <dbReference type="ARBA" id="ARBA00022927"/>
    </source>
</evidence>
<evidence type="ECO:0000256" key="4">
    <source>
        <dbReference type="ARBA" id="ARBA00022454"/>
    </source>
</evidence>
<comment type="similarity">
    <text evidence="2 18">Belongs to the nucleoporin Nup84/Nup107 family.</text>
</comment>
<sequence length="818" mass="93844">MDWDQNELLSPIVRDAEVTRAARRKSSVQKKAQFNFLSPRDDNQGSTTTPARSLPCHTPGSLFKQSFTPKSAARNPDVSAILATGRRTPRFIHTPRPPLGSMSMNLDDSDWTNSLYPSPLSGLGLGDTSFTDDINMSSVMLKEEDPGEAASVSLFPEFLQSYLRHSSTAVFDLLGEYEAICQDKVPLVSRAAPGQQKSSKTAGMRWLLQQEMVTWRLITSLYRLVSIQVSAPGVSEKVVMEQLFQRDAVVRQSQLVVDWLESIAKDEIGDFSDNIEYYAKSVYWENTLHALKLRRNTSSTGFNVPLVTELDPDAPIRQRRPLADLDREDDARLLKYLFTLLRAGMTDEAQRLCKRCGQAWRAATLEGWKLYHDPNINGGAELLPVEGNPQRCVWKVCCWRMADSEHFSRYERAIYAVLSGNLKRLLPVCESWEDSVWAYFRVLVDSLVEQEVRSSGMGSEELEELPREYLEANPVKDAECLLPSSSQKVLEETKEHYHIIQKLVILGDLDGLLEEFSNWLTRSPALPSHLLRFMTHLVLFYRSLGMQLKEEVSVDVLKAYISLKIDVIDWLVFDPAQRAEALKQSNAIMRKFLACKKHHAAKVVFGKVPEDSMREIYRQWEELGLDMPLPAEDENAIREHLCVRAYLEAHEAFNEWFHHMNSPPQKPSLPAQAKFTEKVAYEMKENEYQLEHDSWTGRLEALTEDVKERIYNVLLFVDGGWMVDVREDTEEDPERGHQMVLLRRLCLPMMSFLLQTVLQRTQRHQESLRLADIIASDQHRLYEVFSKDELRKFLQKMRESSLLLLDKGLDPLGYEIQP</sequence>
<evidence type="ECO:0000256" key="7">
    <source>
        <dbReference type="ARBA" id="ARBA00022816"/>
    </source>
</evidence>
<evidence type="ECO:0000313" key="20">
    <source>
        <dbReference type="Ensembl" id="ENSOTSP00005155908.1"/>
    </source>
</evidence>
<name>A0AAZ3SSE2_ONCTS</name>
<keyword evidence="8" id="KW-0995">Kinetochore</keyword>
<evidence type="ECO:0000256" key="1">
    <source>
        <dbReference type="ARBA" id="ARBA00004629"/>
    </source>
</evidence>
<evidence type="ECO:0000313" key="21">
    <source>
        <dbReference type="Proteomes" id="UP000694402"/>
    </source>
</evidence>
<keyword evidence="6" id="KW-0597">Phosphoprotein</keyword>
<evidence type="ECO:0000256" key="5">
    <source>
        <dbReference type="ARBA" id="ARBA00022481"/>
    </source>
</evidence>
<keyword evidence="12 18" id="KW-0906">Nuclear pore complex</keyword>
<keyword evidence="11 18" id="KW-0811">Translocation</keyword>
<dbReference type="Gene3D" id="1.20.190.50">
    <property type="match status" value="1"/>
</dbReference>
<gene>
    <name evidence="20" type="primary">NUP107</name>
</gene>
<keyword evidence="21" id="KW-1185">Reference proteome</keyword>
<dbReference type="GeneTree" id="ENSGT00390000012080"/>
<dbReference type="GO" id="GO:0031965">
    <property type="term" value="C:nuclear membrane"/>
    <property type="evidence" value="ECO:0007669"/>
    <property type="project" value="UniProtKB-SubCell"/>
</dbReference>
<evidence type="ECO:0000256" key="3">
    <source>
        <dbReference type="ARBA" id="ARBA00022448"/>
    </source>
</evidence>
<keyword evidence="4" id="KW-0158">Chromosome</keyword>
<dbReference type="Gene3D" id="1.10.3450.20">
    <property type="match status" value="1"/>
</dbReference>
<accession>A0AAZ3SSE2</accession>
<evidence type="ECO:0000256" key="6">
    <source>
        <dbReference type="ARBA" id="ARBA00022553"/>
    </source>
</evidence>
<proteinExistence type="inferred from homology"/>
<evidence type="ECO:0000256" key="13">
    <source>
        <dbReference type="ARBA" id="ARBA00023136"/>
    </source>
</evidence>
<dbReference type="Proteomes" id="UP000694402">
    <property type="component" value="Unassembled WGS sequence"/>
</dbReference>
<dbReference type="PANTHER" id="PTHR13003">
    <property type="entry name" value="NUP107-RELATED"/>
    <property type="match status" value="1"/>
</dbReference>
<comment type="subunit">
    <text evidence="17">Part of the nuclear pore complex (NPC). Forms part of the Nup160 subcomplex in the nuclear pore which is composed of NUP160, NUP133, NUP107 and Nup96; this complex plays a role in RNA export and in tethering Nup98 and NUP153 to the nucleus. Does not interact with TPR. Interacts with ZNF106.</text>
</comment>
<keyword evidence="5" id="KW-0488">Methylation</keyword>
<evidence type="ECO:0000256" key="8">
    <source>
        <dbReference type="ARBA" id="ARBA00022838"/>
    </source>
</evidence>
<dbReference type="GO" id="GO:0006406">
    <property type="term" value="P:mRNA export from nucleus"/>
    <property type="evidence" value="ECO:0007669"/>
    <property type="project" value="TreeGrafter"/>
</dbReference>
<evidence type="ECO:0000256" key="17">
    <source>
        <dbReference type="ARBA" id="ARBA00063956"/>
    </source>
</evidence>
<comment type="function">
    <text evidence="18">Functions as a component of the nuclear pore complex (NPC).</text>
</comment>
<dbReference type="Pfam" id="PF04121">
    <property type="entry name" value="Nup84_Nup100"/>
    <property type="match status" value="1"/>
</dbReference>
<keyword evidence="9" id="KW-0653">Protein transport</keyword>
<keyword evidence="15" id="KW-0137">Centromere</keyword>
<dbReference type="FunFam" id="1.20.190.50:FF:000001">
    <property type="entry name" value="Nuclear pore complex protein"/>
    <property type="match status" value="1"/>
</dbReference>
<dbReference type="GO" id="GO:0000776">
    <property type="term" value="C:kinetochore"/>
    <property type="evidence" value="ECO:0007669"/>
    <property type="project" value="UniProtKB-KW"/>
</dbReference>
<dbReference type="InterPro" id="IPR007252">
    <property type="entry name" value="Nup84/Nup107"/>
</dbReference>
<keyword evidence="14 18" id="KW-0539">Nucleus</keyword>
<comment type="function">
    <text evidence="16">Plays a role in the nuclear pore complex (NPC) assembly and/or maintenance. Required for the assembly of peripheral proteins into the NPC. May anchor NUP62 to the NPC. Involved in nephrogenesis.</text>
</comment>
<dbReference type="FunFam" id="1.10.3450.20:FF:000001">
    <property type="entry name" value="Nuclear pore complex protein"/>
    <property type="match status" value="1"/>
</dbReference>
<protein>
    <recommendedName>
        <fullName evidence="18">Nuclear pore complex protein</fullName>
    </recommendedName>
</protein>
<evidence type="ECO:0000256" key="14">
    <source>
        <dbReference type="ARBA" id="ARBA00023242"/>
    </source>
</evidence>
<organism evidence="20 21">
    <name type="scientific">Oncorhynchus tshawytscha</name>
    <name type="common">Chinook salmon</name>
    <name type="synonym">Salmo tshawytscha</name>
    <dbReference type="NCBI Taxonomy" id="74940"/>
    <lineage>
        <taxon>Eukaryota</taxon>
        <taxon>Metazoa</taxon>
        <taxon>Chordata</taxon>
        <taxon>Craniata</taxon>
        <taxon>Vertebrata</taxon>
        <taxon>Euteleostomi</taxon>
        <taxon>Actinopterygii</taxon>
        <taxon>Neopterygii</taxon>
        <taxon>Teleostei</taxon>
        <taxon>Protacanthopterygii</taxon>
        <taxon>Salmoniformes</taxon>
        <taxon>Salmonidae</taxon>
        <taxon>Salmoninae</taxon>
        <taxon>Oncorhynchus</taxon>
    </lineage>
</organism>
<dbReference type="PANTHER" id="PTHR13003:SF2">
    <property type="entry name" value="NUCLEAR PORE COMPLEX PROTEIN NUP107"/>
    <property type="match status" value="1"/>
</dbReference>
<evidence type="ECO:0000256" key="11">
    <source>
        <dbReference type="ARBA" id="ARBA00023010"/>
    </source>
</evidence>
<evidence type="ECO:0000256" key="16">
    <source>
        <dbReference type="ARBA" id="ARBA00056880"/>
    </source>
</evidence>
<keyword evidence="13 18" id="KW-0472">Membrane</keyword>
<evidence type="ECO:0000256" key="10">
    <source>
        <dbReference type="ARBA" id="ARBA00022990"/>
    </source>
</evidence>
<dbReference type="GO" id="GO:0017056">
    <property type="term" value="F:structural constituent of nuclear pore"/>
    <property type="evidence" value="ECO:0007669"/>
    <property type="project" value="UniProtKB-UniRule"/>
</dbReference>
<dbReference type="GO" id="GO:0031080">
    <property type="term" value="C:nuclear pore outer ring"/>
    <property type="evidence" value="ECO:0007669"/>
    <property type="project" value="TreeGrafter"/>
</dbReference>
<keyword evidence="3 18" id="KW-0813">Transport</keyword>
<evidence type="ECO:0000256" key="15">
    <source>
        <dbReference type="ARBA" id="ARBA00023328"/>
    </source>
</evidence>
<evidence type="ECO:0000256" key="18">
    <source>
        <dbReference type="RuleBase" id="RU365072"/>
    </source>
</evidence>
<feature type="region of interest" description="Disordered" evidence="19">
    <location>
        <begin position="23"/>
        <end position="57"/>
    </location>
</feature>
<reference evidence="21" key="1">
    <citation type="journal article" date="2018" name="PLoS ONE">
        <title>Chinook salmon (Oncorhynchus tshawytscha) genome and transcriptome.</title>
        <authorList>
            <person name="Christensen K.A."/>
            <person name="Leong J.S."/>
            <person name="Sakhrani D."/>
            <person name="Biagi C.A."/>
            <person name="Minkley D.R."/>
            <person name="Withler R.E."/>
            <person name="Rondeau E.B."/>
            <person name="Koop B.F."/>
            <person name="Devlin R.H."/>
        </authorList>
    </citation>
    <scope>NUCLEOTIDE SEQUENCE [LARGE SCALE GENOMIC DNA]</scope>
</reference>
<dbReference type="GO" id="GO:0000973">
    <property type="term" value="P:post-transcriptional tethering of RNA polymerase II gene DNA at nuclear periphery"/>
    <property type="evidence" value="ECO:0007669"/>
    <property type="project" value="TreeGrafter"/>
</dbReference>
<dbReference type="Ensembl" id="ENSOTST00005133639.1">
    <property type="protein sequence ID" value="ENSOTSP00005155908.1"/>
    <property type="gene ID" value="ENSOTSG00005075376.1"/>
</dbReference>
<reference evidence="20" key="3">
    <citation type="submission" date="2025-09" db="UniProtKB">
        <authorList>
            <consortium name="Ensembl"/>
        </authorList>
    </citation>
    <scope>IDENTIFICATION</scope>
</reference>
<evidence type="ECO:0000256" key="2">
    <source>
        <dbReference type="ARBA" id="ARBA00009510"/>
    </source>
</evidence>
<reference evidence="20" key="2">
    <citation type="submission" date="2025-08" db="UniProtKB">
        <authorList>
            <consortium name="Ensembl"/>
        </authorList>
    </citation>
    <scope>IDENTIFICATION</scope>
</reference>
<keyword evidence="7" id="KW-0509">mRNA transport</keyword>
<evidence type="ECO:0000256" key="19">
    <source>
        <dbReference type="SAM" id="MobiDB-lite"/>
    </source>
</evidence>
<comment type="subcellular location">
    <subcellularLocation>
        <location evidence="1">Chromosome</location>
        <location evidence="1">Centromere</location>
        <location evidence="1">Kinetochore</location>
    </subcellularLocation>
    <subcellularLocation>
        <location evidence="18">Nucleus</location>
        <location evidence="18">Nuclear pore complex</location>
    </subcellularLocation>
    <subcellularLocation>
        <location evidence="18">Nucleus membrane</location>
    </subcellularLocation>
</comment>
<evidence type="ECO:0000256" key="12">
    <source>
        <dbReference type="ARBA" id="ARBA00023132"/>
    </source>
</evidence>
<dbReference type="AlphaFoldDB" id="A0AAZ3SSE2"/>